<proteinExistence type="predicted"/>
<evidence type="ECO:0000256" key="1">
    <source>
        <dbReference type="SAM" id="MobiDB-lite"/>
    </source>
</evidence>
<reference evidence="3" key="1">
    <citation type="journal article" date="2013" name="Nature">
        <title>Draft genome of the wheat A-genome progenitor Triticum urartu.</title>
        <authorList>
            <person name="Ling H.Q."/>
            <person name="Zhao S."/>
            <person name="Liu D."/>
            <person name="Wang J."/>
            <person name="Sun H."/>
            <person name="Zhang C."/>
            <person name="Fan H."/>
            <person name="Li D."/>
            <person name="Dong L."/>
            <person name="Tao Y."/>
            <person name="Gao C."/>
            <person name="Wu H."/>
            <person name="Li Y."/>
            <person name="Cui Y."/>
            <person name="Guo X."/>
            <person name="Zheng S."/>
            <person name="Wang B."/>
            <person name="Yu K."/>
            <person name="Liang Q."/>
            <person name="Yang W."/>
            <person name="Lou X."/>
            <person name="Chen J."/>
            <person name="Feng M."/>
            <person name="Jian J."/>
            <person name="Zhang X."/>
            <person name="Luo G."/>
            <person name="Jiang Y."/>
            <person name="Liu J."/>
            <person name="Wang Z."/>
            <person name="Sha Y."/>
            <person name="Zhang B."/>
            <person name="Wu H."/>
            <person name="Tang D."/>
            <person name="Shen Q."/>
            <person name="Xue P."/>
            <person name="Zou S."/>
            <person name="Wang X."/>
            <person name="Liu X."/>
            <person name="Wang F."/>
            <person name="Yang Y."/>
            <person name="An X."/>
            <person name="Dong Z."/>
            <person name="Zhang K."/>
            <person name="Zhang X."/>
            <person name="Luo M.C."/>
            <person name="Dvorak J."/>
            <person name="Tong Y."/>
            <person name="Wang J."/>
            <person name="Yang H."/>
            <person name="Li Z."/>
            <person name="Wang D."/>
            <person name="Zhang A."/>
            <person name="Wang J."/>
        </authorList>
    </citation>
    <scope>NUCLEOTIDE SEQUENCE</scope>
    <source>
        <strain evidence="3">cv. G1812</strain>
    </source>
</reference>
<evidence type="ECO:0000313" key="2">
    <source>
        <dbReference type="EnsemblPlants" id="TuG1812S0000346400.01.T01"/>
    </source>
</evidence>
<feature type="region of interest" description="Disordered" evidence="1">
    <location>
        <begin position="161"/>
        <end position="180"/>
    </location>
</feature>
<accession>A0A8R7VAG4</accession>
<feature type="region of interest" description="Disordered" evidence="1">
    <location>
        <begin position="85"/>
        <end position="121"/>
    </location>
</feature>
<organism evidence="2 3">
    <name type="scientific">Triticum urartu</name>
    <name type="common">Red wild einkorn</name>
    <name type="synonym">Crithodium urartu</name>
    <dbReference type="NCBI Taxonomy" id="4572"/>
    <lineage>
        <taxon>Eukaryota</taxon>
        <taxon>Viridiplantae</taxon>
        <taxon>Streptophyta</taxon>
        <taxon>Embryophyta</taxon>
        <taxon>Tracheophyta</taxon>
        <taxon>Spermatophyta</taxon>
        <taxon>Magnoliopsida</taxon>
        <taxon>Liliopsida</taxon>
        <taxon>Poales</taxon>
        <taxon>Poaceae</taxon>
        <taxon>BOP clade</taxon>
        <taxon>Pooideae</taxon>
        <taxon>Triticodae</taxon>
        <taxon>Triticeae</taxon>
        <taxon>Triticinae</taxon>
        <taxon>Triticum</taxon>
    </lineage>
</organism>
<dbReference type="AlphaFoldDB" id="A0A8R7VAG4"/>
<evidence type="ECO:0000313" key="3">
    <source>
        <dbReference type="Proteomes" id="UP000015106"/>
    </source>
</evidence>
<dbReference type="Gramene" id="TuG1812S0000346400.01.T01">
    <property type="protein sequence ID" value="TuG1812S0000346400.01.T01"/>
    <property type="gene ID" value="TuG1812S0000346400.01"/>
</dbReference>
<protein>
    <submittedName>
        <fullName evidence="2">Uncharacterized protein</fullName>
    </submittedName>
</protein>
<keyword evidence="3" id="KW-1185">Reference proteome</keyword>
<reference evidence="2" key="2">
    <citation type="submission" date="2022-06" db="UniProtKB">
        <authorList>
            <consortium name="EnsemblPlants"/>
        </authorList>
    </citation>
    <scope>IDENTIFICATION</scope>
</reference>
<feature type="compositionally biased region" description="Low complexity" evidence="1">
    <location>
        <begin position="112"/>
        <end position="121"/>
    </location>
</feature>
<feature type="compositionally biased region" description="Basic residues" evidence="1">
    <location>
        <begin position="100"/>
        <end position="111"/>
    </location>
</feature>
<name>A0A8R7VAG4_TRIUA</name>
<sequence length="180" mass="20700">MDAIKKSVEDLEKFKWPIGNLALLQYIYWEKVELGVDTFDPLSREYPLMLNWPETEGKKRDDYDNMHGHGTDHIENCVSEEYRRAKVAREGTVPEAETKKSKRKGGGRSRKPSTSTVSSNTTCSMDRVMTYIKLLHKEVLNIPERCAQMVMERLNTQGVLYKPNKRDNNDEFDNVGKGVG</sequence>
<dbReference type="EnsemblPlants" id="TuG1812S0000346400.01.T01">
    <property type="protein sequence ID" value="TuG1812S0000346400.01.T01"/>
    <property type="gene ID" value="TuG1812S0000346400.01"/>
</dbReference>
<dbReference type="Proteomes" id="UP000015106">
    <property type="component" value="Unassembled WGS sequence"/>
</dbReference>